<evidence type="ECO:0000313" key="3">
    <source>
        <dbReference type="EMBL" id="KAG6640437.1"/>
    </source>
</evidence>
<dbReference type="Proteomes" id="UP000811609">
    <property type="component" value="Chromosome 9"/>
</dbReference>
<evidence type="ECO:0000256" key="1">
    <source>
        <dbReference type="ARBA" id="ARBA00009995"/>
    </source>
</evidence>
<dbReference type="PANTHER" id="PTHR48047:SF229">
    <property type="entry name" value="UDP-GLYCOSYLTRANSFERASE 73C3-RELATED"/>
    <property type="match status" value="1"/>
</dbReference>
<dbReference type="PANTHER" id="PTHR48047">
    <property type="entry name" value="GLYCOSYLTRANSFERASE"/>
    <property type="match status" value="1"/>
</dbReference>
<gene>
    <name evidence="3" type="ORF">CIPAW_09G003400</name>
</gene>
<name>A0A8T1PH18_CARIL</name>
<keyword evidence="2" id="KW-0328">Glycosyltransferase</keyword>
<reference evidence="3" key="1">
    <citation type="submission" date="2020-12" db="EMBL/GenBank/DDBJ databases">
        <title>WGS assembly of Carya illinoinensis cv. Pawnee.</title>
        <authorList>
            <person name="Platts A."/>
            <person name="Shu S."/>
            <person name="Wright S."/>
            <person name="Barry K."/>
            <person name="Edger P."/>
            <person name="Pires J.C."/>
            <person name="Schmutz J."/>
        </authorList>
    </citation>
    <scope>NUCLEOTIDE SEQUENCE</scope>
    <source>
        <tissue evidence="3">Leaf</tissue>
    </source>
</reference>
<protein>
    <submittedName>
        <fullName evidence="3">Uncharacterized protein</fullName>
    </submittedName>
</protein>
<evidence type="ECO:0000313" key="4">
    <source>
        <dbReference type="Proteomes" id="UP000811609"/>
    </source>
</evidence>
<dbReference type="AlphaFoldDB" id="A0A8T1PH18"/>
<sequence>MLTWPLFGDQFMNEKLVVQVLKIGVRVGVEDPVNWGEEEKTGVLVKKEDVKGAIERLMNEGEEREERRTKVREMGEMAKRAVEDGGSSQVEMTMLIRGIMLRTGCRECT</sequence>
<proteinExistence type="inferred from homology"/>
<comment type="similarity">
    <text evidence="1">Belongs to the UDP-glycosyltransferase family.</text>
</comment>
<accession>A0A8T1PH18</accession>
<dbReference type="GO" id="GO:0035251">
    <property type="term" value="F:UDP-glucosyltransferase activity"/>
    <property type="evidence" value="ECO:0007669"/>
    <property type="project" value="TreeGrafter"/>
</dbReference>
<keyword evidence="4" id="KW-1185">Reference proteome</keyword>
<organism evidence="3 4">
    <name type="scientific">Carya illinoinensis</name>
    <name type="common">Pecan</name>
    <dbReference type="NCBI Taxonomy" id="32201"/>
    <lineage>
        <taxon>Eukaryota</taxon>
        <taxon>Viridiplantae</taxon>
        <taxon>Streptophyta</taxon>
        <taxon>Embryophyta</taxon>
        <taxon>Tracheophyta</taxon>
        <taxon>Spermatophyta</taxon>
        <taxon>Magnoliopsida</taxon>
        <taxon>eudicotyledons</taxon>
        <taxon>Gunneridae</taxon>
        <taxon>Pentapetalae</taxon>
        <taxon>rosids</taxon>
        <taxon>fabids</taxon>
        <taxon>Fagales</taxon>
        <taxon>Juglandaceae</taxon>
        <taxon>Carya</taxon>
    </lineage>
</organism>
<evidence type="ECO:0000256" key="2">
    <source>
        <dbReference type="ARBA" id="ARBA00022676"/>
    </source>
</evidence>
<keyword evidence="2" id="KW-0808">Transferase</keyword>
<dbReference type="EMBL" id="CM031817">
    <property type="protein sequence ID" value="KAG6640436.1"/>
    <property type="molecule type" value="Genomic_DNA"/>
</dbReference>
<comment type="caution">
    <text evidence="3">The sequence shown here is derived from an EMBL/GenBank/DDBJ whole genome shotgun (WGS) entry which is preliminary data.</text>
</comment>
<dbReference type="EMBL" id="CM031817">
    <property type="protein sequence ID" value="KAG6640437.1"/>
    <property type="molecule type" value="Genomic_DNA"/>
</dbReference>